<name>A0A9P7YFM1_9HELO</name>
<reference evidence="1" key="1">
    <citation type="journal article" date="2021" name="IMA Fungus">
        <title>Genomic characterization of three marine fungi, including Emericellopsis atlantica sp. nov. with signatures of a generalist lifestyle and marine biomass degradation.</title>
        <authorList>
            <person name="Hagestad O.C."/>
            <person name="Hou L."/>
            <person name="Andersen J.H."/>
            <person name="Hansen E.H."/>
            <person name="Altermark B."/>
            <person name="Li C."/>
            <person name="Kuhnert E."/>
            <person name="Cox R.J."/>
            <person name="Crous P.W."/>
            <person name="Spatafora J.W."/>
            <person name="Lail K."/>
            <person name="Amirebrahimi M."/>
            <person name="Lipzen A."/>
            <person name="Pangilinan J."/>
            <person name="Andreopoulos W."/>
            <person name="Hayes R.D."/>
            <person name="Ng V."/>
            <person name="Grigoriev I.V."/>
            <person name="Jackson S.A."/>
            <person name="Sutton T.D.S."/>
            <person name="Dobson A.D.W."/>
            <person name="Rama T."/>
        </authorList>
    </citation>
    <scope>NUCLEOTIDE SEQUENCE</scope>
    <source>
        <strain evidence="1">TRa018bII</strain>
    </source>
</reference>
<protein>
    <submittedName>
        <fullName evidence="1">Uncharacterized protein</fullName>
    </submittedName>
</protein>
<accession>A0A9P7YFM1</accession>
<sequence>MDGRRNPRELCQNCGWTTGNALSSGYTSRVKIIHTHGNAAIWELSPEGPWMLRDEPNEPNCFWSNDYITQQLIKRLELNVPLIEMHKFGGPDDKFHFILMSRAKGSRMDEAWDTLTQQQKIDVKESLDDCIKEYRQIARQQM</sequence>
<evidence type="ECO:0000313" key="2">
    <source>
        <dbReference type="Proteomes" id="UP000824998"/>
    </source>
</evidence>
<comment type="caution">
    <text evidence="1">The sequence shown here is derived from an EMBL/GenBank/DDBJ whole genome shotgun (WGS) entry which is preliminary data.</text>
</comment>
<proteinExistence type="predicted"/>
<keyword evidence="2" id="KW-1185">Reference proteome</keyword>
<dbReference type="OrthoDB" id="2906425at2759"/>
<gene>
    <name evidence="1" type="ORF">BJ875DRAFT_379942</name>
</gene>
<evidence type="ECO:0000313" key="1">
    <source>
        <dbReference type="EMBL" id="KAG9232794.1"/>
    </source>
</evidence>
<dbReference type="AlphaFoldDB" id="A0A9P7YFM1"/>
<organism evidence="1 2">
    <name type="scientific">Amylocarpus encephaloides</name>
    <dbReference type="NCBI Taxonomy" id="45428"/>
    <lineage>
        <taxon>Eukaryota</taxon>
        <taxon>Fungi</taxon>
        <taxon>Dikarya</taxon>
        <taxon>Ascomycota</taxon>
        <taxon>Pezizomycotina</taxon>
        <taxon>Leotiomycetes</taxon>
        <taxon>Helotiales</taxon>
        <taxon>Helotiales incertae sedis</taxon>
        <taxon>Amylocarpus</taxon>
    </lineage>
</organism>
<dbReference type="Proteomes" id="UP000824998">
    <property type="component" value="Unassembled WGS sequence"/>
</dbReference>
<dbReference type="EMBL" id="MU251530">
    <property type="protein sequence ID" value="KAG9232794.1"/>
    <property type="molecule type" value="Genomic_DNA"/>
</dbReference>